<comment type="caution">
    <text evidence="2">The sequence shown here is derived from an EMBL/GenBank/DDBJ whole genome shotgun (WGS) entry which is preliminary data.</text>
</comment>
<sequence length="144" mass="14929">MQFFTSLISLLAIATTSVLAQSARIGAPSNATEVAAGSSFVMMVERPDTLTGSQEIALIIGLASCTNCPGPSKSLELLCVIFLYNGGFDPEPGTGSLPPHQNFTLTVPSTFPQGPAQLGVAHFALVGASPQPFLETFSTTLIIT</sequence>
<evidence type="ECO:0008006" key="4">
    <source>
        <dbReference type="Google" id="ProtNLM"/>
    </source>
</evidence>
<feature type="signal peptide" evidence="1">
    <location>
        <begin position="1"/>
        <end position="20"/>
    </location>
</feature>
<gene>
    <name evidence="2" type="ORF">BDP27DRAFT_1240304</name>
</gene>
<name>A0A9P5TXZ6_9AGAR</name>
<evidence type="ECO:0000313" key="3">
    <source>
        <dbReference type="Proteomes" id="UP000772434"/>
    </source>
</evidence>
<dbReference type="InterPro" id="IPR045469">
    <property type="entry name" value="Nis1"/>
</dbReference>
<protein>
    <recommendedName>
        <fullName evidence="4">Secreted protein</fullName>
    </recommendedName>
</protein>
<organism evidence="2 3">
    <name type="scientific">Rhodocollybia butyracea</name>
    <dbReference type="NCBI Taxonomy" id="206335"/>
    <lineage>
        <taxon>Eukaryota</taxon>
        <taxon>Fungi</taxon>
        <taxon>Dikarya</taxon>
        <taxon>Basidiomycota</taxon>
        <taxon>Agaricomycotina</taxon>
        <taxon>Agaricomycetes</taxon>
        <taxon>Agaricomycetidae</taxon>
        <taxon>Agaricales</taxon>
        <taxon>Marasmiineae</taxon>
        <taxon>Omphalotaceae</taxon>
        <taxon>Rhodocollybia</taxon>
    </lineage>
</organism>
<evidence type="ECO:0000256" key="1">
    <source>
        <dbReference type="SAM" id="SignalP"/>
    </source>
</evidence>
<keyword evidence="3" id="KW-1185">Reference proteome</keyword>
<keyword evidence="1" id="KW-0732">Signal</keyword>
<evidence type="ECO:0000313" key="2">
    <source>
        <dbReference type="EMBL" id="KAF9058772.1"/>
    </source>
</evidence>
<dbReference type="EMBL" id="JADNRY010000352">
    <property type="protein sequence ID" value="KAF9058772.1"/>
    <property type="molecule type" value="Genomic_DNA"/>
</dbReference>
<dbReference type="Pfam" id="PF19271">
    <property type="entry name" value="Nis1"/>
    <property type="match status" value="1"/>
</dbReference>
<feature type="chain" id="PRO_5040262411" description="Secreted protein" evidence="1">
    <location>
        <begin position="21"/>
        <end position="144"/>
    </location>
</feature>
<dbReference type="OrthoDB" id="2841294at2759"/>
<dbReference type="Proteomes" id="UP000772434">
    <property type="component" value="Unassembled WGS sequence"/>
</dbReference>
<accession>A0A9P5TXZ6</accession>
<proteinExistence type="predicted"/>
<reference evidence="2" key="1">
    <citation type="submission" date="2020-11" db="EMBL/GenBank/DDBJ databases">
        <authorList>
            <consortium name="DOE Joint Genome Institute"/>
            <person name="Ahrendt S."/>
            <person name="Riley R."/>
            <person name="Andreopoulos W."/>
            <person name="Labutti K."/>
            <person name="Pangilinan J."/>
            <person name="Ruiz-Duenas F.J."/>
            <person name="Barrasa J.M."/>
            <person name="Sanchez-Garcia M."/>
            <person name="Camarero S."/>
            <person name="Miyauchi S."/>
            <person name="Serrano A."/>
            <person name="Linde D."/>
            <person name="Babiker R."/>
            <person name="Drula E."/>
            <person name="Ayuso-Fernandez I."/>
            <person name="Pacheco R."/>
            <person name="Padilla G."/>
            <person name="Ferreira P."/>
            <person name="Barriuso J."/>
            <person name="Kellner H."/>
            <person name="Castanera R."/>
            <person name="Alfaro M."/>
            <person name="Ramirez L."/>
            <person name="Pisabarro A.G."/>
            <person name="Kuo A."/>
            <person name="Tritt A."/>
            <person name="Lipzen A."/>
            <person name="He G."/>
            <person name="Yan M."/>
            <person name="Ng V."/>
            <person name="Cullen D."/>
            <person name="Martin F."/>
            <person name="Rosso M.-N."/>
            <person name="Henrissat B."/>
            <person name="Hibbett D."/>
            <person name="Martinez A.T."/>
            <person name="Grigoriev I.V."/>
        </authorList>
    </citation>
    <scope>NUCLEOTIDE SEQUENCE</scope>
    <source>
        <strain evidence="2">AH 40177</strain>
    </source>
</reference>
<dbReference type="AlphaFoldDB" id="A0A9P5TXZ6"/>